<protein>
    <submittedName>
        <fullName evidence="2">Uncharacterized protein</fullName>
    </submittedName>
</protein>
<gene>
    <name evidence="2" type="ORF">E6O75_ATG02254</name>
</gene>
<dbReference type="Proteomes" id="UP000298493">
    <property type="component" value="Unassembled WGS sequence"/>
</dbReference>
<feature type="compositionally biased region" description="Basic residues" evidence="1">
    <location>
        <begin position="148"/>
        <end position="157"/>
    </location>
</feature>
<evidence type="ECO:0000256" key="1">
    <source>
        <dbReference type="SAM" id="MobiDB-lite"/>
    </source>
</evidence>
<comment type="caution">
    <text evidence="2">The sequence shown here is derived from an EMBL/GenBank/DDBJ whole genome shotgun (WGS) entry which is preliminary data.</text>
</comment>
<keyword evidence="3" id="KW-1185">Reference proteome</keyword>
<proteinExistence type="predicted"/>
<dbReference type="EMBL" id="SNSC02000007">
    <property type="protein sequence ID" value="TID23080.1"/>
    <property type="molecule type" value="Genomic_DNA"/>
</dbReference>
<sequence>MQSYTESAHSHRNRLRAEVIVVSQILIAQAANLGTFARAVDASPTLCLRKVAEAHRQIRSFNEEGFGASKVPPLPTTATANLNAWPTSLPTKQPFQLNLINTPSHHLYTPPPISILQQSTIPIINNPNNLELRPDRLSPLPPNSFSSKPHHAQRQLKPRTPSPPRSLARSHTTHARRNPTPAIVIMGFNVQHQMHQYTVIPKVLYVRRWGLKRWSLAFGSKGRITYT</sequence>
<organism evidence="2 3">
    <name type="scientific">Venturia nashicola</name>
    <dbReference type="NCBI Taxonomy" id="86259"/>
    <lineage>
        <taxon>Eukaryota</taxon>
        <taxon>Fungi</taxon>
        <taxon>Dikarya</taxon>
        <taxon>Ascomycota</taxon>
        <taxon>Pezizomycotina</taxon>
        <taxon>Dothideomycetes</taxon>
        <taxon>Pleosporomycetidae</taxon>
        <taxon>Venturiales</taxon>
        <taxon>Venturiaceae</taxon>
        <taxon>Venturia</taxon>
    </lineage>
</organism>
<name>A0A4Z1PIN0_9PEZI</name>
<feature type="region of interest" description="Disordered" evidence="1">
    <location>
        <begin position="132"/>
        <end position="180"/>
    </location>
</feature>
<dbReference type="AlphaFoldDB" id="A0A4Z1PIN0"/>
<reference evidence="2 3" key="1">
    <citation type="submission" date="2019-04" db="EMBL/GenBank/DDBJ databases">
        <title>High contiguity whole genome sequence and gene annotation resource for two Venturia nashicola isolates.</title>
        <authorList>
            <person name="Prokchorchik M."/>
            <person name="Won K."/>
            <person name="Lee Y."/>
            <person name="Choi E.D."/>
            <person name="Segonzac C."/>
            <person name="Sohn K.H."/>
        </authorList>
    </citation>
    <scope>NUCLEOTIDE SEQUENCE [LARGE SCALE GENOMIC DNA]</scope>
    <source>
        <strain evidence="2 3">PRI2</strain>
    </source>
</reference>
<evidence type="ECO:0000313" key="3">
    <source>
        <dbReference type="Proteomes" id="UP000298493"/>
    </source>
</evidence>
<evidence type="ECO:0000313" key="2">
    <source>
        <dbReference type="EMBL" id="TID23080.1"/>
    </source>
</evidence>
<accession>A0A4Z1PIN0</accession>